<feature type="transmembrane region" description="Helical" evidence="7">
    <location>
        <begin position="443"/>
        <end position="463"/>
    </location>
</feature>
<evidence type="ECO:0000256" key="4">
    <source>
        <dbReference type="ARBA" id="ARBA00022989"/>
    </source>
</evidence>
<keyword evidence="3 7" id="KW-0812">Transmembrane</keyword>
<feature type="transmembrane region" description="Helical" evidence="7">
    <location>
        <begin position="228"/>
        <end position="250"/>
    </location>
</feature>
<evidence type="ECO:0000313" key="9">
    <source>
        <dbReference type="Proteomes" id="UP000198825"/>
    </source>
</evidence>
<dbReference type="Proteomes" id="UP000198825">
    <property type="component" value="Chromosome I"/>
</dbReference>
<proteinExistence type="predicted"/>
<protein>
    <submittedName>
        <fullName evidence="8">YihY family inner membrane protein</fullName>
    </submittedName>
</protein>
<evidence type="ECO:0000256" key="6">
    <source>
        <dbReference type="SAM" id="MobiDB-lite"/>
    </source>
</evidence>
<feature type="compositionally biased region" description="Basic and acidic residues" evidence="6">
    <location>
        <begin position="7"/>
        <end position="22"/>
    </location>
</feature>
<feature type="transmembrane region" description="Helical" evidence="7">
    <location>
        <begin position="262"/>
        <end position="284"/>
    </location>
</feature>
<dbReference type="NCBIfam" id="TIGR00765">
    <property type="entry name" value="yihY_not_rbn"/>
    <property type="match status" value="1"/>
</dbReference>
<keyword evidence="2" id="KW-1003">Cell membrane</keyword>
<organism evidence="8 9">
    <name type="scientific">Microlunatus sagamiharensis</name>
    <dbReference type="NCBI Taxonomy" id="546874"/>
    <lineage>
        <taxon>Bacteria</taxon>
        <taxon>Bacillati</taxon>
        <taxon>Actinomycetota</taxon>
        <taxon>Actinomycetes</taxon>
        <taxon>Propionibacteriales</taxon>
        <taxon>Propionibacteriaceae</taxon>
        <taxon>Microlunatus</taxon>
    </lineage>
</organism>
<dbReference type="OrthoDB" id="9781030at2"/>
<keyword evidence="4 7" id="KW-1133">Transmembrane helix</keyword>
<evidence type="ECO:0000256" key="5">
    <source>
        <dbReference type="ARBA" id="ARBA00023136"/>
    </source>
</evidence>
<dbReference type="STRING" id="546874.SAMN04488544_1464"/>
<dbReference type="PANTHER" id="PTHR30213:SF0">
    <property type="entry name" value="UPF0761 MEMBRANE PROTEIN YIHY"/>
    <property type="match status" value="1"/>
</dbReference>
<dbReference type="EMBL" id="LT629799">
    <property type="protein sequence ID" value="SDU88660.1"/>
    <property type="molecule type" value="Genomic_DNA"/>
</dbReference>
<feature type="transmembrane region" description="Helical" evidence="7">
    <location>
        <begin position="154"/>
        <end position="184"/>
    </location>
</feature>
<dbReference type="PANTHER" id="PTHR30213">
    <property type="entry name" value="INNER MEMBRANE PROTEIN YHJD"/>
    <property type="match status" value="1"/>
</dbReference>
<keyword evidence="9" id="KW-1185">Reference proteome</keyword>
<keyword evidence="5 7" id="KW-0472">Membrane</keyword>
<evidence type="ECO:0000256" key="1">
    <source>
        <dbReference type="ARBA" id="ARBA00004651"/>
    </source>
</evidence>
<comment type="subcellular location">
    <subcellularLocation>
        <location evidence="1">Cell membrane</location>
        <topology evidence="1">Multi-pass membrane protein</topology>
    </subcellularLocation>
</comment>
<evidence type="ECO:0000256" key="3">
    <source>
        <dbReference type="ARBA" id="ARBA00022692"/>
    </source>
</evidence>
<accession>A0A1H2M5X3</accession>
<feature type="transmembrane region" description="Helical" evidence="7">
    <location>
        <begin position="52"/>
        <end position="73"/>
    </location>
</feature>
<feature type="transmembrane region" description="Helical" evidence="7">
    <location>
        <begin position="110"/>
        <end position="133"/>
    </location>
</feature>
<dbReference type="InterPro" id="IPR009937">
    <property type="entry name" value="Phage_holin_3_6"/>
</dbReference>
<gene>
    <name evidence="8" type="ORF">SAMN04488544_1464</name>
</gene>
<dbReference type="Pfam" id="PF03631">
    <property type="entry name" value="Virul_fac_BrkB"/>
    <property type="match status" value="1"/>
</dbReference>
<name>A0A1H2M5X3_9ACTN</name>
<dbReference type="GO" id="GO:0005886">
    <property type="term" value="C:plasma membrane"/>
    <property type="evidence" value="ECO:0007669"/>
    <property type="project" value="UniProtKB-SubCell"/>
</dbReference>
<dbReference type="RefSeq" id="WP_091073871.1">
    <property type="nucleotide sequence ID" value="NZ_LT629799.1"/>
</dbReference>
<feature type="transmembrane region" description="Helical" evidence="7">
    <location>
        <begin position="196"/>
        <end position="216"/>
    </location>
</feature>
<feature type="compositionally biased region" description="Low complexity" evidence="6">
    <location>
        <begin position="325"/>
        <end position="335"/>
    </location>
</feature>
<feature type="compositionally biased region" description="Polar residues" evidence="6">
    <location>
        <begin position="343"/>
        <end position="359"/>
    </location>
</feature>
<reference evidence="9" key="1">
    <citation type="submission" date="2016-10" db="EMBL/GenBank/DDBJ databases">
        <authorList>
            <person name="Varghese N."/>
            <person name="Submissions S."/>
        </authorList>
    </citation>
    <scope>NUCLEOTIDE SEQUENCE [LARGE SCALE GENOMIC DNA]</scope>
    <source>
        <strain evidence="9">DSM 21743</strain>
    </source>
</reference>
<evidence type="ECO:0000313" key="8">
    <source>
        <dbReference type="EMBL" id="SDU88660.1"/>
    </source>
</evidence>
<feature type="transmembrane region" description="Helical" evidence="7">
    <location>
        <begin position="411"/>
        <end position="437"/>
    </location>
</feature>
<sequence length="496" mass="51084">MPTAEVTRTERVPGEGADKPQDIPKQGWVQIAKRGWAEAQADNVPLLAAGMAYYAFLAIFPALIAAVLIYGFFADPGQISSQIDALGTAIPADIRKTITDQVALASGNGAVGFGAIIAILVALFSASGGMGNLMTAVNLCYDEEETRGLVKKRLTALVLTVGAILFLLVVVALVAVLPIVLQVLGTSLVATVVVQVVRWVLVVAVISVALAVLYRVAPDRDAPKVRWVSVGALVATVLWIIASVGFSIYVSQFANYAKTYGAIGSIVILLLWLFITSYAILLGAEINAESEQQTIKDTTRGAPQPLGDRDAVKADSIPEGGDSGTAGTTGASAGTSDDRTREGTASMTSDNASGASSQAAAVRSTVDDPSDKSVGELFRSMSEDLSALVRDEIRLAQAEVGQKAKKAGIGIGAFGGAGVVALYGLGVLIAAAVLGFANVVSPWLAALIVGVILFVVAGVAALVGKKQLSQAAPPVPTDTIASVKTDVAEIKGSIRK</sequence>
<dbReference type="Pfam" id="PF07332">
    <property type="entry name" value="Phage_holin_3_6"/>
    <property type="match status" value="1"/>
</dbReference>
<feature type="compositionally biased region" description="Basic and acidic residues" evidence="6">
    <location>
        <begin position="365"/>
        <end position="374"/>
    </location>
</feature>
<dbReference type="InterPro" id="IPR017039">
    <property type="entry name" value="Virul_fac_BrkB"/>
</dbReference>
<feature type="region of interest" description="Disordered" evidence="6">
    <location>
        <begin position="292"/>
        <end position="374"/>
    </location>
</feature>
<dbReference type="AlphaFoldDB" id="A0A1H2M5X3"/>
<evidence type="ECO:0000256" key="2">
    <source>
        <dbReference type="ARBA" id="ARBA00022475"/>
    </source>
</evidence>
<feature type="region of interest" description="Disordered" evidence="6">
    <location>
        <begin position="1"/>
        <end position="23"/>
    </location>
</feature>
<evidence type="ECO:0000256" key="7">
    <source>
        <dbReference type="SAM" id="Phobius"/>
    </source>
</evidence>